<dbReference type="EMBL" id="UINC01178753">
    <property type="protein sequence ID" value="SVD87087.1"/>
    <property type="molecule type" value="Genomic_DNA"/>
</dbReference>
<feature type="non-terminal residue" evidence="2">
    <location>
        <position position="261"/>
    </location>
</feature>
<evidence type="ECO:0000259" key="1">
    <source>
        <dbReference type="PROSITE" id="PS51272"/>
    </source>
</evidence>
<reference evidence="2" key="1">
    <citation type="submission" date="2018-05" db="EMBL/GenBank/DDBJ databases">
        <authorList>
            <person name="Lanie J.A."/>
            <person name="Ng W.-L."/>
            <person name="Kazmierczak K.M."/>
            <person name="Andrzejewski T.M."/>
            <person name="Davidsen T.M."/>
            <person name="Wayne K.J."/>
            <person name="Tettelin H."/>
            <person name="Glass J.I."/>
            <person name="Rusch D."/>
            <person name="Podicherti R."/>
            <person name="Tsui H.-C.T."/>
            <person name="Winkler M.E."/>
        </authorList>
    </citation>
    <scope>NUCLEOTIDE SEQUENCE</scope>
</reference>
<organism evidence="2">
    <name type="scientific">marine metagenome</name>
    <dbReference type="NCBI Taxonomy" id="408172"/>
    <lineage>
        <taxon>unclassified sequences</taxon>
        <taxon>metagenomes</taxon>
        <taxon>ecological metagenomes</taxon>
    </lineage>
</organism>
<name>A0A382YUZ6_9ZZZZ</name>
<dbReference type="PROSITE" id="PS51272">
    <property type="entry name" value="SLH"/>
    <property type="match status" value="2"/>
</dbReference>
<feature type="domain" description="SLH" evidence="1">
    <location>
        <begin position="159"/>
        <end position="226"/>
    </location>
</feature>
<dbReference type="InterPro" id="IPR001119">
    <property type="entry name" value="SLH_dom"/>
</dbReference>
<protein>
    <recommendedName>
        <fullName evidence="1">SLH domain-containing protein</fullName>
    </recommendedName>
</protein>
<proteinExistence type="predicted"/>
<gene>
    <name evidence="2" type="ORF">METZ01_LOCUS439941</name>
</gene>
<accession>A0A382YUZ6</accession>
<dbReference type="Pfam" id="PF00395">
    <property type="entry name" value="SLH"/>
    <property type="match status" value="1"/>
</dbReference>
<feature type="domain" description="SLH" evidence="1">
    <location>
        <begin position="77"/>
        <end position="140"/>
    </location>
</feature>
<sequence length="261" mass="27502">MADSANLSACPDSASIPSAGFTDTTSTDVDCIKYYGVTTGVTATTYEPASSVSRWEMALFLTRLADVSGITLGSGADQGFTDISGKSTAIQTAINQIKQLGVTTGKTATTYAPDDNVSREEMAMFIERLATATTAGPGGTSSDTAASVATTYINYVTAAAYSFTDIDAGDVTYEGHNSIVELWHMGITDLGHYATTYRPSEAMTRAEMATFMTNFLAHTNARPTGLVLQATSYSDWGTMVAATDELHVSNRDANFDGIADT</sequence>
<evidence type="ECO:0000313" key="2">
    <source>
        <dbReference type="EMBL" id="SVD87087.1"/>
    </source>
</evidence>
<dbReference type="AlphaFoldDB" id="A0A382YUZ6"/>